<feature type="binding site" evidence="12">
    <location>
        <begin position="251"/>
        <end position="252"/>
    </location>
    <ligand>
        <name>ATP</name>
        <dbReference type="ChEBI" id="CHEBI:30616"/>
    </ligand>
</feature>
<dbReference type="HAMAP" id="MF_01987">
    <property type="entry name" value="Ribokinase"/>
    <property type="match status" value="1"/>
</dbReference>
<feature type="binding site" evidence="12">
    <location>
        <position position="291"/>
    </location>
    <ligand>
        <name>K(+)</name>
        <dbReference type="ChEBI" id="CHEBI:29103"/>
    </ligand>
</feature>
<comment type="subunit">
    <text evidence="12">Homodimer.</text>
</comment>
<feature type="binding site" evidence="12">
    <location>
        <position position="246"/>
    </location>
    <ligand>
        <name>K(+)</name>
        <dbReference type="ChEBI" id="CHEBI:29103"/>
    </ligand>
</feature>
<comment type="similarity">
    <text evidence="1">Belongs to the carbohydrate kinase pfkB family.</text>
</comment>
<evidence type="ECO:0000313" key="14">
    <source>
        <dbReference type="EMBL" id="MFB9328794.1"/>
    </source>
</evidence>
<feature type="binding site" evidence="12">
    <location>
        <position position="282"/>
    </location>
    <ligand>
        <name>K(+)</name>
        <dbReference type="ChEBI" id="CHEBI:29103"/>
    </ligand>
</feature>
<dbReference type="GO" id="GO:0004747">
    <property type="term" value="F:ribokinase activity"/>
    <property type="evidence" value="ECO:0007669"/>
    <property type="project" value="UniProtKB-EC"/>
</dbReference>
<evidence type="ECO:0000256" key="4">
    <source>
        <dbReference type="ARBA" id="ARBA00022679"/>
    </source>
</evidence>
<feature type="binding site" evidence="12">
    <location>
        <position position="285"/>
    </location>
    <ligand>
        <name>K(+)</name>
        <dbReference type="ChEBI" id="CHEBI:29103"/>
    </ligand>
</feature>
<comment type="caution">
    <text evidence="12">Lacks conserved residue(s) required for the propagation of feature annotation.</text>
</comment>
<dbReference type="NCBIfam" id="TIGR02152">
    <property type="entry name" value="D_ribokin_bact"/>
    <property type="match status" value="1"/>
</dbReference>
<protein>
    <recommendedName>
        <fullName evidence="3 12">Ribokinase</fullName>
        <shortName evidence="12">RK</shortName>
        <ecNumber evidence="2 12">2.7.1.15</ecNumber>
    </recommendedName>
</protein>
<accession>A0ABV5KU93</accession>
<keyword evidence="9 12" id="KW-0460">Magnesium</keyword>
<keyword evidence="7 12" id="KW-0418">Kinase</keyword>
<comment type="caution">
    <text evidence="14">The sequence shown here is derived from an EMBL/GenBank/DDBJ whole genome shotgun (WGS) entry which is preliminary data.</text>
</comment>
<evidence type="ECO:0000256" key="1">
    <source>
        <dbReference type="ARBA" id="ARBA00005380"/>
    </source>
</evidence>
<evidence type="ECO:0000256" key="2">
    <source>
        <dbReference type="ARBA" id="ARBA00012035"/>
    </source>
</evidence>
<dbReference type="RefSeq" id="WP_377498456.1">
    <property type="nucleotide sequence ID" value="NZ_JBHMDO010000035.1"/>
</dbReference>
<keyword evidence="12" id="KW-0963">Cytoplasm</keyword>
<dbReference type="InterPro" id="IPR002139">
    <property type="entry name" value="Ribo/fructo_kinase"/>
</dbReference>
<feature type="binding site" evidence="12">
    <location>
        <position position="287"/>
    </location>
    <ligand>
        <name>K(+)</name>
        <dbReference type="ChEBI" id="CHEBI:29103"/>
    </ligand>
</feature>
<gene>
    <name evidence="12 14" type="primary">rbsK</name>
    <name evidence="14" type="ORF">ACFFSY_22895</name>
</gene>
<feature type="binding site" evidence="12">
    <location>
        <begin position="219"/>
        <end position="224"/>
    </location>
    <ligand>
        <name>ATP</name>
        <dbReference type="ChEBI" id="CHEBI:30616"/>
    </ligand>
</feature>
<evidence type="ECO:0000256" key="9">
    <source>
        <dbReference type="ARBA" id="ARBA00022842"/>
    </source>
</evidence>
<evidence type="ECO:0000313" key="15">
    <source>
        <dbReference type="Proteomes" id="UP001589747"/>
    </source>
</evidence>
<name>A0ABV5KU93_9BACL</name>
<evidence type="ECO:0000256" key="7">
    <source>
        <dbReference type="ARBA" id="ARBA00022777"/>
    </source>
</evidence>
<comment type="pathway">
    <text evidence="12">Carbohydrate metabolism; D-ribose degradation; D-ribose 5-phosphate from beta-D-ribopyranose: step 2/2.</text>
</comment>
<keyword evidence="11 12" id="KW-0119">Carbohydrate metabolism</keyword>
<sequence length="306" mass="31602">MGKIVVIGSINMDVVSHVERHPLPGETIHGSNTGNFPGGKGANQAVAASRSGGEVAMIGAVGEDAFGQSLIASLHDSGVDVAPVLRKPGTSGLAFIAVSREGENTIILSAGANGQLLREDIEASRPVWANAYAILLQNEIPWETTRFVMEQASAAGVKVYCNPAPALQLPDDVFPWIDTIIVNETEAGIVTGLTVTDTGSAAVAAAELLRRGVSAAIVTLGEKGCYYRAADGTEAAVPAFRVEPKDTTAAGDTFIGAFAAEQSRGGGAEESLRFAAAASAIAVTREGAQTSIPTREETLAFLRERG</sequence>
<keyword evidence="4 12" id="KW-0808">Transferase</keyword>
<comment type="function">
    <text evidence="12">Catalyzes the phosphorylation of ribose at O-5 in a reaction requiring ATP and magnesium. The resulting D-ribose-5-phosphate can then be used either for sythesis of nucleotides, histidine, and tryptophan, or as a component of the pentose phosphate pathway.</text>
</comment>
<feature type="binding site" evidence="12">
    <location>
        <position position="252"/>
    </location>
    <ligand>
        <name>substrate</name>
    </ligand>
</feature>
<evidence type="ECO:0000259" key="13">
    <source>
        <dbReference type="Pfam" id="PF00294"/>
    </source>
</evidence>
<comment type="subcellular location">
    <subcellularLocation>
        <location evidence="12">Cytoplasm</location>
    </subcellularLocation>
</comment>
<reference evidence="14 15" key="1">
    <citation type="submission" date="2024-09" db="EMBL/GenBank/DDBJ databases">
        <authorList>
            <person name="Sun Q."/>
            <person name="Mori K."/>
        </authorList>
    </citation>
    <scope>NUCLEOTIDE SEQUENCE [LARGE SCALE GENOMIC DNA]</scope>
    <source>
        <strain evidence="14 15">TISTR 2452</strain>
    </source>
</reference>
<dbReference type="PROSITE" id="PS00584">
    <property type="entry name" value="PFKB_KINASES_2"/>
    <property type="match status" value="1"/>
</dbReference>
<dbReference type="Pfam" id="PF00294">
    <property type="entry name" value="PfkB"/>
    <property type="match status" value="1"/>
</dbReference>
<comment type="similarity">
    <text evidence="12">Belongs to the carbohydrate kinase PfkB family. Ribokinase subfamily.</text>
</comment>
<comment type="catalytic activity">
    <reaction evidence="12">
        <text>D-ribose + ATP = D-ribose 5-phosphate + ADP + H(+)</text>
        <dbReference type="Rhea" id="RHEA:13697"/>
        <dbReference type="ChEBI" id="CHEBI:15378"/>
        <dbReference type="ChEBI" id="CHEBI:30616"/>
        <dbReference type="ChEBI" id="CHEBI:47013"/>
        <dbReference type="ChEBI" id="CHEBI:78346"/>
        <dbReference type="ChEBI" id="CHEBI:456216"/>
        <dbReference type="EC" id="2.7.1.15"/>
    </reaction>
</comment>
<evidence type="ECO:0000256" key="11">
    <source>
        <dbReference type="ARBA" id="ARBA00023277"/>
    </source>
</evidence>
<dbReference type="PRINTS" id="PR00990">
    <property type="entry name" value="RIBOKINASE"/>
</dbReference>
<comment type="cofactor">
    <cofactor evidence="12">
        <name>Mg(2+)</name>
        <dbReference type="ChEBI" id="CHEBI:18420"/>
    </cofactor>
    <text evidence="12">Requires a divalent cation, most likely magnesium in vivo, as an electrophilic catalyst to aid phosphoryl group transfer. It is the chelate of the metal and the nucleotide that is the actual substrate.</text>
</comment>
<evidence type="ECO:0000256" key="6">
    <source>
        <dbReference type="ARBA" id="ARBA00022741"/>
    </source>
</evidence>
<feature type="domain" description="Carbohydrate kinase PfkB" evidence="13">
    <location>
        <begin position="1"/>
        <end position="295"/>
    </location>
</feature>
<dbReference type="InterPro" id="IPR002173">
    <property type="entry name" value="Carboh/pur_kinase_PfkB_CS"/>
</dbReference>
<dbReference type="SUPFAM" id="SSF53613">
    <property type="entry name" value="Ribokinase-like"/>
    <property type="match status" value="1"/>
</dbReference>
<evidence type="ECO:0000256" key="10">
    <source>
        <dbReference type="ARBA" id="ARBA00022958"/>
    </source>
</evidence>
<organism evidence="14 15">
    <name type="scientific">Paenibacillus aurantiacus</name>
    <dbReference type="NCBI Taxonomy" id="1936118"/>
    <lineage>
        <taxon>Bacteria</taxon>
        <taxon>Bacillati</taxon>
        <taxon>Bacillota</taxon>
        <taxon>Bacilli</taxon>
        <taxon>Bacillales</taxon>
        <taxon>Paenibacillaceae</taxon>
        <taxon>Paenibacillus</taxon>
    </lineage>
</organism>
<dbReference type="InterPro" id="IPR011877">
    <property type="entry name" value="Ribokinase"/>
</dbReference>
<dbReference type="InterPro" id="IPR011611">
    <property type="entry name" value="PfkB_dom"/>
</dbReference>
<keyword evidence="10 12" id="KW-0630">Potassium</keyword>
<comment type="activity regulation">
    <text evidence="12">Activated by a monovalent cation that binds near, but not in, the active site. The most likely occupant of the site in vivo is potassium. Ion binding induces a conformational change that may alter substrate affinity.</text>
</comment>
<keyword evidence="15" id="KW-1185">Reference proteome</keyword>
<feature type="binding site" evidence="12">
    <location>
        <position position="139"/>
    </location>
    <ligand>
        <name>substrate</name>
    </ligand>
</feature>
<feature type="binding site" evidence="12">
    <location>
        <position position="248"/>
    </location>
    <ligand>
        <name>K(+)</name>
        <dbReference type="ChEBI" id="CHEBI:29103"/>
    </ligand>
</feature>
<dbReference type="Proteomes" id="UP001589747">
    <property type="component" value="Unassembled WGS sequence"/>
</dbReference>
<evidence type="ECO:0000256" key="8">
    <source>
        <dbReference type="ARBA" id="ARBA00022840"/>
    </source>
</evidence>
<keyword evidence="8 12" id="KW-0067">ATP-binding</keyword>
<dbReference type="PANTHER" id="PTHR10584">
    <property type="entry name" value="SUGAR KINASE"/>
    <property type="match status" value="1"/>
</dbReference>
<keyword evidence="5 12" id="KW-0479">Metal-binding</keyword>
<feature type="binding site" evidence="12">
    <location>
        <begin position="39"/>
        <end position="43"/>
    </location>
    <ligand>
        <name>substrate</name>
    </ligand>
</feature>
<dbReference type="CDD" id="cd01174">
    <property type="entry name" value="ribokinase"/>
    <property type="match status" value="1"/>
</dbReference>
<keyword evidence="6 12" id="KW-0547">Nucleotide-binding</keyword>
<evidence type="ECO:0000256" key="12">
    <source>
        <dbReference type="HAMAP-Rule" id="MF_01987"/>
    </source>
</evidence>
<dbReference type="Gene3D" id="3.40.1190.20">
    <property type="match status" value="1"/>
</dbReference>
<proteinExistence type="inferred from homology"/>
<dbReference type="InterPro" id="IPR029056">
    <property type="entry name" value="Ribokinase-like"/>
</dbReference>
<feature type="binding site" evidence="12">
    <location>
        <position position="183"/>
    </location>
    <ligand>
        <name>ATP</name>
        <dbReference type="ChEBI" id="CHEBI:30616"/>
    </ligand>
</feature>
<dbReference type="PANTHER" id="PTHR10584:SF166">
    <property type="entry name" value="RIBOKINASE"/>
    <property type="match status" value="1"/>
</dbReference>
<feature type="active site" description="Proton acceptor" evidence="12">
    <location>
        <position position="252"/>
    </location>
</feature>
<dbReference type="EC" id="2.7.1.15" evidence="2 12"/>
<evidence type="ECO:0000256" key="5">
    <source>
        <dbReference type="ARBA" id="ARBA00022723"/>
    </source>
</evidence>
<feature type="binding site" evidence="12">
    <location>
        <begin position="11"/>
        <end position="13"/>
    </location>
    <ligand>
        <name>substrate</name>
    </ligand>
</feature>
<dbReference type="EMBL" id="JBHMDO010000035">
    <property type="protein sequence ID" value="MFB9328794.1"/>
    <property type="molecule type" value="Genomic_DNA"/>
</dbReference>
<evidence type="ECO:0000256" key="3">
    <source>
        <dbReference type="ARBA" id="ARBA00016943"/>
    </source>
</evidence>